<dbReference type="GO" id="GO:0006886">
    <property type="term" value="P:intracellular protein transport"/>
    <property type="evidence" value="ECO:0007669"/>
    <property type="project" value="InterPro"/>
</dbReference>
<dbReference type="AlphaFoldDB" id="A0A2G8K2N4"/>
<organism evidence="3 4">
    <name type="scientific">Stichopus japonicus</name>
    <name type="common">Sea cucumber</name>
    <dbReference type="NCBI Taxonomy" id="307972"/>
    <lineage>
        <taxon>Eukaryota</taxon>
        <taxon>Metazoa</taxon>
        <taxon>Echinodermata</taxon>
        <taxon>Eleutherozoa</taxon>
        <taxon>Echinozoa</taxon>
        <taxon>Holothuroidea</taxon>
        <taxon>Aspidochirotacea</taxon>
        <taxon>Aspidochirotida</taxon>
        <taxon>Stichopodidae</taxon>
        <taxon>Apostichopus</taxon>
    </lineage>
</organism>
<dbReference type="GO" id="GO:0005525">
    <property type="term" value="F:GTP binding"/>
    <property type="evidence" value="ECO:0007669"/>
    <property type="project" value="UniProtKB-KW"/>
</dbReference>
<evidence type="ECO:0000256" key="2">
    <source>
        <dbReference type="ARBA" id="ARBA00023134"/>
    </source>
</evidence>
<dbReference type="Gene3D" id="2.30.30.380">
    <property type="entry name" value="Zn-finger domain of Sec23/24"/>
    <property type="match status" value="1"/>
</dbReference>
<evidence type="ECO:0000313" key="3">
    <source>
        <dbReference type="EMBL" id="PIK42233.1"/>
    </source>
</evidence>
<evidence type="ECO:0000313" key="4">
    <source>
        <dbReference type="Proteomes" id="UP000230750"/>
    </source>
</evidence>
<reference evidence="3 4" key="1">
    <citation type="journal article" date="2017" name="PLoS Biol.">
        <title>The sea cucumber genome provides insights into morphological evolution and visceral regeneration.</title>
        <authorList>
            <person name="Zhang X."/>
            <person name="Sun L."/>
            <person name="Yuan J."/>
            <person name="Sun Y."/>
            <person name="Gao Y."/>
            <person name="Zhang L."/>
            <person name="Li S."/>
            <person name="Dai H."/>
            <person name="Hamel J.F."/>
            <person name="Liu C."/>
            <person name="Yu Y."/>
            <person name="Liu S."/>
            <person name="Lin W."/>
            <person name="Guo K."/>
            <person name="Jin S."/>
            <person name="Xu P."/>
            <person name="Storey K.B."/>
            <person name="Huan P."/>
            <person name="Zhang T."/>
            <person name="Zhou Y."/>
            <person name="Zhang J."/>
            <person name="Lin C."/>
            <person name="Li X."/>
            <person name="Xing L."/>
            <person name="Huo D."/>
            <person name="Sun M."/>
            <person name="Wang L."/>
            <person name="Mercier A."/>
            <person name="Li F."/>
            <person name="Yang H."/>
            <person name="Xiang J."/>
        </authorList>
    </citation>
    <scope>NUCLEOTIDE SEQUENCE [LARGE SCALE GENOMIC DNA]</scope>
    <source>
        <strain evidence="3">Shaxun</strain>
        <tissue evidence="3">Muscle</tissue>
    </source>
</reference>
<proteinExistence type="predicted"/>
<dbReference type="InterPro" id="IPR027417">
    <property type="entry name" value="P-loop_NTPase"/>
</dbReference>
<protein>
    <submittedName>
        <fullName evidence="3">Putative circularly permutated Ras protein 1</fullName>
    </submittedName>
</protein>
<dbReference type="SUPFAM" id="SSF52540">
    <property type="entry name" value="P-loop containing nucleoside triphosphate hydrolases"/>
    <property type="match status" value="1"/>
</dbReference>
<comment type="caution">
    <text evidence="3">The sequence shown here is derived from an EMBL/GenBank/DDBJ whole genome shotgun (WGS) entry which is preliminary data.</text>
</comment>
<keyword evidence="4" id="KW-1185">Reference proteome</keyword>
<dbReference type="GO" id="GO:0030127">
    <property type="term" value="C:COPII vesicle coat"/>
    <property type="evidence" value="ECO:0007669"/>
    <property type="project" value="InterPro"/>
</dbReference>
<dbReference type="InterPro" id="IPR036174">
    <property type="entry name" value="Znf_Sec23_Sec24_sf"/>
</dbReference>
<dbReference type="GO" id="GO:0006888">
    <property type="term" value="P:endoplasmic reticulum to Golgi vesicle-mediated transport"/>
    <property type="evidence" value="ECO:0007669"/>
    <property type="project" value="InterPro"/>
</dbReference>
<dbReference type="SMART" id="SM00173">
    <property type="entry name" value="RAS"/>
    <property type="match status" value="1"/>
</dbReference>
<dbReference type="PRINTS" id="PR00449">
    <property type="entry name" value="RASTRNSFRMNG"/>
</dbReference>
<dbReference type="GO" id="GO:0007165">
    <property type="term" value="P:signal transduction"/>
    <property type="evidence" value="ECO:0007669"/>
    <property type="project" value="InterPro"/>
</dbReference>
<keyword evidence="1" id="KW-0547">Nucleotide-binding</keyword>
<dbReference type="GO" id="GO:0003924">
    <property type="term" value="F:GTPase activity"/>
    <property type="evidence" value="ECO:0007669"/>
    <property type="project" value="InterPro"/>
</dbReference>
<name>A0A2G8K2N4_STIJA</name>
<accession>A0A2G8K2N4</accession>
<dbReference type="InterPro" id="IPR020849">
    <property type="entry name" value="Small_GTPase_Ras-type"/>
</dbReference>
<sequence>MAFMETSAKTGEKVTLAFEELIRRTIRTGIEYRGIMKQKRRTYPGEGMGNQCMNLSLKHDPALKNFCSLQIAILGSGGVGKSSIVIRLTQDTFLNDYDPTIEESFRTTITVKGIPKDKIQLSEDQPPRVASRRRSANIKLHKTRRADGNVILVSLGTLENDPKIMTGDAVSCCQCPAILSHVSTITPSSSGDTAKQTWMCDFCDTKNEVDVSDDEIPKESQVDFLVEASSEQGTEVTLETDKPVSQAGVVI</sequence>
<dbReference type="GO" id="GO:0008270">
    <property type="term" value="F:zinc ion binding"/>
    <property type="evidence" value="ECO:0007669"/>
    <property type="project" value="InterPro"/>
</dbReference>
<keyword evidence="2" id="KW-0342">GTP-binding</keyword>
<dbReference type="Pfam" id="PF00071">
    <property type="entry name" value="Ras"/>
    <property type="match status" value="1"/>
</dbReference>
<dbReference type="SUPFAM" id="SSF82919">
    <property type="entry name" value="Zn-finger domain of Sec23/24"/>
    <property type="match status" value="1"/>
</dbReference>
<dbReference type="InterPro" id="IPR001806">
    <property type="entry name" value="Small_GTPase"/>
</dbReference>
<dbReference type="OrthoDB" id="1724672at2759"/>
<gene>
    <name evidence="3" type="ORF">BSL78_20911</name>
</gene>
<dbReference type="EMBL" id="MRZV01000950">
    <property type="protein sequence ID" value="PIK42233.1"/>
    <property type="molecule type" value="Genomic_DNA"/>
</dbReference>
<dbReference type="Proteomes" id="UP000230750">
    <property type="component" value="Unassembled WGS sequence"/>
</dbReference>
<evidence type="ECO:0000256" key="1">
    <source>
        <dbReference type="ARBA" id="ARBA00022741"/>
    </source>
</evidence>
<dbReference type="PANTHER" id="PTHR24070">
    <property type="entry name" value="RAS, DI-RAS, AND RHEB FAMILY MEMBERS OF SMALL GTPASE SUPERFAMILY"/>
    <property type="match status" value="1"/>
</dbReference>
<dbReference type="Gene3D" id="3.40.50.300">
    <property type="entry name" value="P-loop containing nucleotide triphosphate hydrolases"/>
    <property type="match status" value="1"/>
</dbReference>